<reference evidence="1" key="1">
    <citation type="submission" date="2020-01" db="EMBL/GenBank/DDBJ databases">
        <title>Patterns of diversity and host range of bacteriophage communities associated with bean-nodulatin bacteria.</title>
        <authorList>
            <person name="Vann Cauwenberghe J."/>
            <person name="Santamaria R.I."/>
            <person name="Bustos P."/>
            <person name="Juarez S."/>
            <person name="Gonzalez V."/>
        </authorList>
    </citation>
    <scope>NUCLEOTIDE SEQUENCE</scope>
</reference>
<evidence type="ECO:0000313" key="1">
    <source>
        <dbReference type="EMBL" id="QIG67732.1"/>
    </source>
</evidence>
<proteinExistence type="predicted"/>
<name>A0A7S5QXD1_9CAUD</name>
<sequence length="156" mass="17860">MVRAKKDDVVKCVSQDYIEYPYGALATVLEVGIQSDTGNTIIKLPNTRSPLGYSWYLAKNWELIRRAKEPRRETMAAYEKTKYFVAVVDEERSTPTFLVHDPDTVGPLRDYKSEAIKDAELRIRADDAGKKLIILQTIALVQEEDPRPPIKITEYK</sequence>
<organism evidence="1 2">
    <name type="scientific">Rhizobium phage RHph_Y38</name>
    <dbReference type="NCBI Taxonomy" id="2509781"/>
    <lineage>
        <taxon>Viruses</taxon>
        <taxon>Duplodnaviria</taxon>
        <taxon>Heunggongvirae</taxon>
        <taxon>Uroviricota</taxon>
        <taxon>Caudoviricetes</taxon>
        <taxon>Schitoviridae</taxon>
        <taxon>Demetervirinae</taxon>
        <taxon>Acanvirus</taxon>
        <taxon>Acanvirus Y38</taxon>
    </lineage>
</organism>
<keyword evidence="2" id="KW-1185">Reference proteome</keyword>
<gene>
    <name evidence="1" type="ORF">EVB52_031</name>
</gene>
<dbReference type="Proteomes" id="UP000656987">
    <property type="component" value="Segment"/>
</dbReference>
<accession>A0A7S5QXD1</accession>
<dbReference type="EMBL" id="MN988483">
    <property type="protein sequence ID" value="QIG67732.1"/>
    <property type="molecule type" value="Genomic_DNA"/>
</dbReference>
<protein>
    <submittedName>
        <fullName evidence="1">Uncharacterized protein</fullName>
    </submittedName>
</protein>
<evidence type="ECO:0000313" key="2">
    <source>
        <dbReference type="Proteomes" id="UP000656987"/>
    </source>
</evidence>